<dbReference type="HOGENOM" id="CLU_080999_3_1_7"/>
<dbReference type="GO" id="GO:1901135">
    <property type="term" value="P:carbohydrate derivative metabolic process"/>
    <property type="evidence" value="ECO:0007669"/>
    <property type="project" value="InterPro"/>
</dbReference>
<dbReference type="InterPro" id="IPR035461">
    <property type="entry name" value="GmhA/DiaA"/>
</dbReference>
<evidence type="ECO:0000313" key="3">
    <source>
        <dbReference type="Proteomes" id="UP000000739"/>
    </source>
</evidence>
<dbReference type="InterPro" id="IPR050099">
    <property type="entry name" value="SIS_GmhA/DiaA_subfam"/>
</dbReference>
<sequence>MKNLVLDIAKESAALSTAFFNENAGLVVKGATMLAQCLTAGGKILIFGNGGSAADSQHIAAEFVNRFELERAPLAAIALTTDTSVLTSIGNDYSYAQVFTKQVQALGKPGDIAWGVTTSGTSANVLAALDVAREAGLLTLLEAGQGGMAHEDKYDLVYSVKSKVTARVQETHLILAHILCGLTEQILYPDGGGPDYGG</sequence>
<dbReference type="PROSITE" id="PS51464">
    <property type="entry name" value="SIS"/>
    <property type="match status" value="1"/>
</dbReference>
<protein>
    <submittedName>
        <fullName evidence="2">Phosphoheptose isomerase</fullName>
    </submittedName>
</protein>
<gene>
    <name evidence="2" type="ordered locus">Dalk_4349</name>
</gene>
<name>B8FN59_DESAL</name>
<accession>B8FN59</accession>
<dbReference type="InterPro" id="IPR001347">
    <property type="entry name" value="SIS_dom"/>
</dbReference>
<organism evidence="2 3">
    <name type="scientific">Desulfatibacillum aliphaticivorans</name>
    <dbReference type="NCBI Taxonomy" id="218208"/>
    <lineage>
        <taxon>Bacteria</taxon>
        <taxon>Pseudomonadati</taxon>
        <taxon>Thermodesulfobacteriota</taxon>
        <taxon>Desulfobacteria</taxon>
        <taxon>Desulfobacterales</taxon>
        <taxon>Desulfatibacillaceae</taxon>
        <taxon>Desulfatibacillum</taxon>
    </lineage>
</organism>
<dbReference type="RefSeq" id="WP_015949074.1">
    <property type="nucleotide sequence ID" value="NC_011768.1"/>
</dbReference>
<feature type="domain" description="SIS" evidence="1">
    <location>
        <begin position="34"/>
        <end position="189"/>
    </location>
</feature>
<dbReference type="InterPro" id="IPR046348">
    <property type="entry name" value="SIS_dom_sf"/>
</dbReference>
<dbReference type="Gene3D" id="3.40.50.10490">
    <property type="entry name" value="Glucose-6-phosphate isomerase like protein, domain 1"/>
    <property type="match status" value="1"/>
</dbReference>
<dbReference type="PANTHER" id="PTHR30390">
    <property type="entry name" value="SEDOHEPTULOSE 7-PHOSPHATE ISOMERASE / DNAA INITIATOR-ASSOCIATING FACTOR FOR REPLICATION INITIATION"/>
    <property type="match status" value="1"/>
</dbReference>
<dbReference type="AlphaFoldDB" id="B8FN59"/>
<dbReference type="SUPFAM" id="SSF53697">
    <property type="entry name" value="SIS domain"/>
    <property type="match status" value="1"/>
</dbReference>
<dbReference type="EMBL" id="CP001322">
    <property type="protein sequence ID" value="ACL06028.1"/>
    <property type="molecule type" value="Genomic_DNA"/>
</dbReference>
<dbReference type="eggNOG" id="COG0279">
    <property type="taxonomic scope" value="Bacteria"/>
</dbReference>
<dbReference type="KEGG" id="dal:Dalk_4349"/>
<evidence type="ECO:0000259" key="1">
    <source>
        <dbReference type="PROSITE" id="PS51464"/>
    </source>
</evidence>
<keyword evidence="2" id="KW-0413">Isomerase</keyword>
<dbReference type="GO" id="GO:0016853">
    <property type="term" value="F:isomerase activity"/>
    <property type="evidence" value="ECO:0007669"/>
    <property type="project" value="UniProtKB-KW"/>
</dbReference>
<reference evidence="2 3" key="1">
    <citation type="journal article" date="2012" name="Environ. Microbiol.">
        <title>The genome sequence of Desulfatibacillum alkenivorans AK-01: a blueprint for anaerobic alkane oxidation.</title>
        <authorList>
            <person name="Callaghan A.V."/>
            <person name="Morris B.E."/>
            <person name="Pereira I.A."/>
            <person name="McInerney M.J."/>
            <person name="Austin R.N."/>
            <person name="Groves J.T."/>
            <person name="Kukor J.J."/>
            <person name="Suflita J.M."/>
            <person name="Young L.Y."/>
            <person name="Zylstra G.J."/>
            <person name="Wawrik B."/>
        </authorList>
    </citation>
    <scope>NUCLEOTIDE SEQUENCE [LARGE SCALE GENOMIC DNA]</scope>
    <source>
        <strain evidence="2 3">AK-01</strain>
    </source>
</reference>
<keyword evidence="3" id="KW-1185">Reference proteome</keyword>
<dbReference type="Proteomes" id="UP000000739">
    <property type="component" value="Chromosome"/>
</dbReference>
<dbReference type="Pfam" id="PF13580">
    <property type="entry name" value="SIS_2"/>
    <property type="match status" value="1"/>
</dbReference>
<dbReference type="GO" id="GO:0097367">
    <property type="term" value="F:carbohydrate derivative binding"/>
    <property type="evidence" value="ECO:0007669"/>
    <property type="project" value="InterPro"/>
</dbReference>
<dbReference type="PANTHER" id="PTHR30390:SF6">
    <property type="entry name" value="DNAA INITIATOR-ASSOCIATING PROTEIN DIAA"/>
    <property type="match status" value="1"/>
</dbReference>
<proteinExistence type="predicted"/>
<evidence type="ECO:0000313" key="2">
    <source>
        <dbReference type="EMBL" id="ACL06028.1"/>
    </source>
</evidence>
<dbReference type="CDD" id="cd05006">
    <property type="entry name" value="SIS_GmhA"/>
    <property type="match status" value="1"/>
</dbReference>